<dbReference type="EMBL" id="GBRH01185100">
    <property type="protein sequence ID" value="JAE12796.1"/>
    <property type="molecule type" value="Transcribed_RNA"/>
</dbReference>
<evidence type="ECO:0000256" key="1">
    <source>
        <dbReference type="SAM" id="MobiDB-lite"/>
    </source>
</evidence>
<feature type="region of interest" description="Disordered" evidence="1">
    <location>
        <begin position="1"/>
        <end position="25"/>
    </location>
</feature>
<name>A0A0A9FR49_ARUDO</name>
<reference evidence="2" key="1">
    <citation type="submission" date="2014-09" db="EMBL/GenBank/DDBJ databases">
        <authorList>
            <person name="Magalhaes I.L.F."/>
            <person name="Oliveira U."/>
            <person name="Santos F.R."/>
            <person name="Vidigal T.H.D.A."/>
            <person name="Brescovit A.D."/>
            <person name="Santos A.J."/>
        </authorList>
    </citation>
    <scope>NUCLEOTIDE SEQUENCE</scope>
    <source>
        <tissue evidence="2">Shoot tissue taken approximately 20 cm above the soil surface</tissue>
    </source>
</reference>
<evidence type="ECO:0000313" key="2">
    <source>
        <dbReference type="EMBL" id="JAE12796.1"/>
    </source>
</evidence>
<accession>A0A0A9FR49</accession>
<reference evidence="2" key="2">
    <citation type="journal article" date="2015" name="Data Brief">
        <title>Shoot transcriptome of the giant reed, Arundo donax.</title>
        <authorList>
            <person name="Barrero R.A."/>
            <person name="Guerrero F.D."/>
            <person name="Moolhuijzen P."/>
            <person name="Goolsby J.A."/>
            <person name="Tidwell J."/>
            <person name="Bellgard S.E."/>
            <person name="Bellgard M.I."/>
        </authorList>
    </citation>
    <scope>NUCLEOTIDE SEQUENCE</scope>
    <source>
        <tissue evidence="2">Shoot tissue taken approximately 20 cm above the soil surface</tissue>
    </source>
</reference>
<dbReference type="AlphaFoldDB" id="A0A0A9FR49"/>
<sequence length="66" mass="7511">MSRMRMSLKTCTLGSTSQQQSHDRYRKKIITDSSNSQVTSGCHFYQHKCCGENLKLVGLIFPTFPP</sequence>
<organism evidence="2">
    <name type="scientific">Arundo donax</name>
    <name type="common">Giant reed</name>
    <name type="synonym">Donax arundinaceus</name>
    <dbReference type="NCBI Taxonomy" id="35708"/>
    <lineage>
        <taxon>Eukaryota</taxon>
        <taxon>Viridiplantae</taxon>
        <taxon>Streptophyta</taxon>
        <taxon>Embryophyta</taxon>
        <taxon>Tracheophyta</taxon>
        <taxon>Spermatophyta</taxon>
        <taxon>Magnoliopsida</taxon>
        <taxon>Liliopsida</taxon>
        <taxon>Poales</taxon>
        <taxon>Poaceae</taxon>
        <taxon>PACMAD clade</taxon>
        <taxon>Arundinoideae</taxon>
        <taxon>Arundineae</taxon>
        <taxon>Arundo</taxon>
    </lineage>
</organism>
<feature type="compositionally biased region" description="Polar residues" evidence="1">
    <location>
        <begin position="9"/>
        <end position="20"/>
    </location>
</feature>
<proteinExistence type="predicted"/>
<protein>
    <submittedName>
        <fullName evidence="2">Uncharacterized protein</fullName>
    </submittedName>
</protein>